<evidence type="ECO:0000313" key="1">
    <source>
        <dbReference type="EMBL" id="MPC55048.1"/>
    </source>
</evidence>
<protein>
    <recommendedName>
        <fullName evidence="3">Ig-like domain-containing protein</fullName>
    </recommendedName>
</protein>
<reference evidence="1 2" key="1">
    <citation type="submission" date="2019-05" db="EMBL/GenBank/DDBJ databases">
        <title>Another draft genome of Portunus trituberculatus and its Hox gene families provides insights of decapod evolution.</title>
        <authorList>
            <person name="Jeong J.-H."/>
            <person name="Song I."/>
            <person name="Kim S."/>
            <person name="Choi T."/>
            <person name="Kim D."/>
            <person name="Ryu S."/>
            <person name="Kim W."/>
        </authorList>
    </citation>
    <scope>NUCLEOTIDE SEQUENCE [LARGE SCALE GENOMIC DNA]</scope>
    <source>
        <tissue evidence="1">Muscle</tissue>
    </source>
</reference>
<evidence type="ECO:0008006" key="3">
    <source>
        <dbReference type="Google" id="ProtNLM"/>
    </source>
</evidence>
<accession>A0A5B7GCZ6</accession>
<organism evidence="1 2">
    <name type="scientific">Portunus trituberculatus</name>
    <name type="common">Swimming crab</name>
    <name type="synonym">Neptunus trituberculatus</name>
    <dbReference type="NCBI Taxonomy" id="210409"/>
    <lineage>
        <taxon>Eukaryota</taxon>
        <taxon>Metazoa</taxon>
        <taxon>Ecdysozoa</taxon>
        <taxon>Arthropoda</taxon>
        <taxon>Crustacea</taxon>
        <taxon>Multicrustacea</taxon>
        <taxon>Malacostraca</taxon>
        <taxon>Eumalacostraca</taxon>
        <taxon>Eucarida</taxon>
        <taxon>Decapoda</taxon>
        <taxon>Pleocyemata</taxon>
        <taxon>Brachyura</taxon>
        <taxon>Eubrachyura</taxon>
        <taxon>Portunoidea</taxon>
        <taxon>Portunidae</taxon>
        <taxon>Portuninae</taxon>
        <taxon>Portunus</taxon>
    </lineage>
</organism>
<gene>
    <name evidence="1" type="ORF">E2C01_048979</name>
</gene>
<dbReference type="AlphaFoldDB" id="A0A5B7GCZ6"/>
<name>A0A5B7GCZ6_PORTR</name>
<proteinExistence type="predicted"/>
<dbReference type="EMBL" id="VSRR010012846">
    <property type="protein sequence ID" value="MPC55048.1"/>
    <property type="molecule type" value="Genomic_DNA"/>
</dbReference>
<dbReference type="Proteomes" id="UP000324222">
    <property type="component" value="Unassembled WGS sequence"/>
</dbReference>
<keyword evidence="2" id="KW-1185">Reference proteome</keyword>
<evidence type="ECO:0000313" key="2">
    <source>
        <dbReference type="Proteomes" id="UP000324222"/>
    </source>
</evidence>
<sequence>MVCLKGDARDTTLPPHPQPYTALPILPLPPTSRSPHVHLIVLALHASCQTRIRSSTSAFSTLHSLVLPAGPVTPAVAVAGGQAVLPCNISSLRGDSFQLVLWYRDHVPTPVFR</sequence>
<comment type="caution">
    <text evidence="1">The sequence shown here is derived from an EMBL/GenBank/DDBJ whole genome shotgun (WGS) entry which is preliminary data.</text>
</comment>